<dbReference type="SUPFAM" id="SSF50475">
    <property type="entry name" value="FMN-binding split barrel"/>
    <property type="match status" value="1"/>
</dbReference>
<accession>A0A927B244</accession>
<evidence type="ECO:0000313" key="7">
    <source>
        <dbReference type="EMBL" id="MBD2754174.1"/>
    </source>
</evidence>
<comment type="caution">
    <text evidence="7">The sequence shown here is derived from an EMBL/GenBank/DDBJ whole genome shotgun (WGS) entry which is preliminary data.</text>
</comment>
<evidence type="ECO:0000259" key="6">
    <source>
        <dbReference type="Pfam" id="PF12766"/>
    </source>
</evidence>
<dbReference type="EMBL" id="JACXAA010000005">
    <property type="protein sequence ID" value="MBD2754174.1"/>
    <property type="molecule type" value="Genomic_DNA"/>
</dbReference>
<reference evidence="7" key="1">
    <citation type="submission" date="2020-09" db="EMBL/GenBank/DDBJ databases">
        <authorList>
            <person name="Kim M.K."/>
        </authorList>
    </citation>
    <scope>NUCLEOTIDE SEQUENCE</scope>
    <source>
        <strain evidence="7">BT704</strain>
    </source>
</reference>
<evidence type="ECO:0000313" key="8">
    <source>
        <dbReference type="Proteomes" id="UP000653797"/>
    </source>
</evidence>
<dbReference type="Gene3D" id="2.30.110.10">
    <property type="entry name" value="Electron Transport, Fmn-binding Protein, Chain A"/>
    <property type="match status" value="1"/>
</dbReference>
<gene>
    <name evidence="7" type="ORF">IC230_14800</name>
</gene>
<organism evidence="7 8">
    <name type="scientific">Spirosoma validum</name>
    <dbReference type="NCBI Taxonomy" id="2771355"/>
    <lineage>
        <taxon>Bacteria</taxon>
        <taxon>Pseudomonadati</taxon>
        <taxon>Bacteroidota</taxon>
        <taxon>Cytophagia</taxon>
        <taxon>Cytophagales</taxon>
        <taxon>Cytophagaceae</taxon>
        <taxon>Spirosoma</taxon>
    </lineage>
</organism>
<dbReference type="Pfam" id="PF12766">
    <property type="entry name" value="Pyridox_oxase_2"/>
    <property type="match status" value="1"/>
</dbReference>
<dbReference type="PANTHER" id="PTHR10851">
    <property type="entry name" value="PYRIDOXINE-5-PHOSPHATE OXIDASE"/>
    <property type="match status" value="1"/>
</dbReference>
<dbReference type="PANTHER" id="PTHR10851:SF3">
    <property type="entry name" value="PYRIDOXINE_PYRIDOXAMINE 5'-PHOSPHATE OXIDASE 2"/>
    <property type="match status" value="1"/>
</dbReference>
<comment type="cofactor">
    <cofactor evidence="1">
        <name>FMN</name>
        <dbReference type="ChEBI" id="CHEBI:58210"/>
    </cofactor>
</comment>
<proteinExistence type="predicted"/>
<evidence type="ECO:0000256" key="4">
    <source>
        <dbReference type="ARBA" id="ARBA00023002"/>
    </source>
</evidence>
<keyword evidence="2" id="KW-0285">Flavoprotein</keyword>
<evidence type="ECO:0000256" key="1">
    <source>
        <dbReference type="ARBA" id="ARBA00001917"/>
    </source>
</evidence>
<protein>
    <submittedName>
        <fullName evidence="7">Pyridoxamine 5'-phosphate oxidase family protein</fullName>
    </submittedName>
</protein>
<dbReference type="GO" id="GO:0008615">
    <property type="term" value="P:pyridoxine biosynthetic process"/>
    <property type="evidence" value="ECO:0007669"/>
    <property type="project" value="InterPro"/>
</dbReference>
<keyword evidence="8" id="KW-1185">Reference proteome</keyword>
<name>A0A927B244_9BACT</name>
<dbReference type="InterPro" id="IPR000659">
    <property type="entry name" value="Pyridox_Oxase"/>
</dbReference>
<sequence>MSLQSSVLTASENQEYINEIHTSLAESEQECWRQLKSAIRRKKDPFKTMTVATCTDRGADARMVVLRRIDPTHKYIWFYTDARAEKVLQLEAFPMATLLFWDEKRQIQLRLTVETRLHTDDYIADEHWETLSVSSRKAYLSEQTPGSEQPRPYPGFPEYLGENLPSEAESEAGRNNFAVIECRVLAMEYLHLSRSGQTRARFQYEPESRMVWLAP</sequence>
<evidence type="ECO:0000256" key="2">
    <source>
        <dbReference type="ARBA" id="ARBA00022630"/>
    </source>
</evidence>
<dbReference type="Proteomes" id="UP000653797">
    <property type="component" value="Unassembled WGS sequence"/>
</dbReference>
<dbReference type="AlphaFoldDB" id="A0A927B244"/>
<evidence type="ECO:0000256" key="3">
    <source>
        <dbReference type="ARBA" id="ARBA00022643"/>
    </source>
</evidence>
<feature type="domain" description="Pyridoxamine 5'-phosphate oxidase Alr4036 family FMN-binding" evidence="6">
    <location>
        <begin position="31"/>
        <end position="115"/>
    </location>
</feature>
<feature type="region of interest" description="Disordered" evidence="5">
    <location>
        <begin position="139"/>
        <end position="162"/>
    </location>
</feature>
<dbReference type="RefSeq" id="WP_191039818.1">
    <property type="nucleotide sequence ID" value="NZ_JACXAA010000005.1"/>
</dbReference>
<dbReference type="GO" id="GO:0010181">
    <property type="term" value="F:FMN binding"/>
    <property type="evidence" value="ECO:0007669"/>
    <property type="project" value="InterPro"/>
</dbReference>
<evidence type="ECO:0000256" key="5">
    <source>
        <dbReference type="SAM" id="MobiDB-lite"/>
    </source>
</evidence>
<dbReference type="GO" id="GO:0004733">
    <property type="term" value="F:pyridoxamine phosphate oxidase activity"/>
    <property type="evidence" value="ECO:0007669"/>
    <property type="project" value="InterPro"/>
</dbReference>
<dbReference type="InterPro" id="IPR012349">
    <property type="entry name" value="Split_barrel_FMN-bd"/>
</dbReference>
<keyword evidence="3" id="KW-0288">FMN</keyword>
<keyword evidence="4" id="KW-0560">Oxidoreductase</keyword>
<dbReference type="InterPro" id="IPR024624">
    <property type="entry name" value="Pyridox_Oxase_Alr4036_FMN-bd"/>
</dbReference>